<comment type="caution">
    <text evidence="1">The sequence shown here is derived from an EMBL/GenBank/DDBJ whole genome shotgun (WGS) entry which is preliminary data.</text>
</comment>
<evidence type="ECO:0000313" key="2">
    <source>
        <dbReference type="Proteomes" id="UP001295794"/>
    </source>
</evidence>
<evidence type="ECO:0000313" key="1">
    <source>
        <dbReference type="EMBL" id="CAK5276238.1"/>
    </source>
</evidence>
<accession>A0AAD2HI00</accession>
<keyword evidence="2" id="KW-1185">Reference proteome</keyword>
<sequence>MPNHAHPSSVCTGSGSTLPVLPKAVSKCRTLEAFSSEIKIELDSLSLPHSSRSWLGPQSPAIALPPPCSNIPTDLPSLADLSLALLDSEVDALVGEPGFAYVNWAGEYITPPPPLSIISTKTRTSIKIINSKGHIVAVLVSMPKDISGWKLSMEQAALDIQAELSGCSFNPANLHHCCAADHRYAALAMGVSFGGGQRRPGNLKNSGAKAYTGQRLLKNKHVLRIVGFTNCLLPPATFGLLH</sequence>
<protein>
    <submittedName>
        <fullName evidence="1">Uncharacterized protein</fullName>
    </submittedName>
</protein>
<reference evidence="1" key="1">
    <citation type="submission" date="2023-11" db="EMBL/GenBank/DDBJ databases">
        <authorList>
            <person name="De Vega J J."/>
            <person name="De Vega J J."/>
        </authorList>
    </citation>
    <scope>NUCLEOTIDE SEQUENCE</scope>
</reference>
<organism evidence="1 2">
    <name type="scientific">Mycena citricolor</name>
    <dbReference type="NCBI Taxonomy" id="2018698"/>
    <lineage>
        <taxon>Eukaryota</taxon>
        <taxon>Fungi</taxon>
        <taxon>Dikarya</taxon>
        <taxon>Basidiomycota</taxon>
        <taxon>Agaricomycotina</taxon>
        <taxon>Agaricomycetes</taxon>
        <taxon>Agaricomycetidae</taxon>
        <taxon>Agaricales</taxon>
        <taxon>Marasmiineae</taxon>
        <taxon>Mycenaceae</taxon>
        <taxon>Mycena</taxon>
    </lineage>
</organism>
<name>A0AAD2HI00_9AGAR</name>
<dbReference type="EMBL" id="CAVNYO010000405">
    <property type="protein sequence ID" value="CAK5276238.1"/>
    <property type="molecule type" value="Genomic_DNA"/>
</dbReference>
<dbReference type="Proteomes" id="UP001295794">
    <property type="component" value="Unassembled WGS sequence"/>
</dbReference>
<dbReference type="AlphaFoldDB" id="A0AAD2HI00"/>
<gene>
    <name evidence="1" type="ORF">MYCIT1_LOCUS24352</name>
</gene>
<proteinExistence type="predicted"/>